<comment type="similarity">
    <text evidence="3">Belongs to the PTPS family. QueD subfamily.</text>
</comment>
<evidence type="ECO:0000256" key="9">
    <source>
        <dbReference type="ARBA" id="ARBA00031449"/>
    </source>
</evidence>
<evidence type="ECO:0000256" key="7">
    <source>
        <dbReference type="ARBA" id="ARBA00022833"/>
    </source>
</evidence>
<evidence type="ECO:0000256" key="2">
    <source>
        <dbReference type="ARBA" id="ARBA00005061"/>
    </source>
</evidence>
<dbReference type="Proteomes" id="UP000093391">
    <property type="component" value="Chromosome"/>
</dbReference>
<evidence type="ECO:0000256" key="6">
    <source>
        <dbReference type="ARBA" id="ARBA00022723"/>
    </source>
</evidence>
<sequence>MLIRKLFKFENAHIVRNCTSDRCKRSIHGHSYKVELLLKANKLDHGQMVYDFGLLKGVIKDLIDSFDHAICFWQNDDPAYIDACKTFSARWVSLPVSPSAEQFSRIFFFLVQQILQATVTQNGEGDVDVYSVIVHETDTGYAQSFLEDIENQQMGVLALDQIIFSEQIKAEWADSQMYHKLQQGIKFENPTVDLQVDI</sequence>
<dbReference type="PANTHER" id="PTHR12589">
    <property type="entry name" value="PYRUVOYL TETRAHYDROBIOPTERIN SYNTHASE"/>
    <property type="match status" value="1"/>
</dbReference>
<dbReference type="OrthoDB" id="9804698at2"/>
<evidence type="ECO:0000256" key="5">
    <source>
        <dbReference type="ARBA" id="ARBA00018141"/>
    </source>
</evidence>
<protein>
    <recommendedName>
        <fullName evidence="5">6-carboxy-5,6,7,8-tetrahydropterin synthase</fullName>
        <ecNumber evidence="4">4.1.2.50</ecNumber>
    </recommendedName>
    <alternativeName>
        <fullName evidence="9">Queuosine biosynthesis protein QueD</fullName>
    </alternativeName>
</protein>
<keyword evidence="12" id="KW-1185">Reference proteome</keyword>
<dbReference type="GO" id="GO:0070497">
    <property type="term" value="F:6-carboxytetrahydropterin synthase activity"/>
    <property type="evidence" value="ECO:0007669"/>
    <property type="project" value="UniProtKB-EC"/>
</dbReference>
<comment type="catalytic activity">
    <reaction evidence="10">
        <text>7,8-dihydroneopterin 3'-triphosphate + H2O = 6-carboxy-5,6,7,8-tetrahydropterin + triphosphate + acetaldehyde + 2 H(+)</text>
        <dbReference type="Rhea" id="RHEA:27966"/>
        <dbReference type="ChEBI" id="CHEBI:15343"/>
        <dbReference type="ChEBI" id="CHEBI:15377"/>
        <dbReference type="ChEBI" id="CHEBI:15378"/>
        <dbReference type="ChEBI" id="CHEBI:18036"/>
        <dbReference type="ChEBI" id="CHEBI:58462"/>
        <dbReference type="ChEBI" id="CHEBI:61032"/>
        <dbReference type="EC" id="4.1.2.50"/>
    </reaction>
</comment>
<keyword evidence="6" id="KW-0479">Metal-binding</keyword>
<evidence type="ECO:0000256" key="10">
    <source>
        <dbReference type="ARBA" id="ARBA00048807"/>
    </source>
</evidence>
<dbReference type="UniPathway" id="UPA00391"/>
<dbReference type="GO" id="GO:0046872">
    <property type="term" value="F:metal ion binding"/>
    <property type="evidence" value="ECO:0007669"/>
    <property type="project" value="UniProtKB-KW"/>
</dbReference>
<dbReference type="Gene3D" id="3.30.479.10">
    <property type="entry name" value="6-pyruvoyl tetrahydropterin synthase/QueD"/>
    <property type="match status" value="1"/>
</dbReference>
<dbReference type="InterPro" id="IPR007115">
    <property type="entry name" value="6-PTP_synth/QueD"/>
</dbReference>
<dbReference type="SUPFAM" id="SSF55620">
    <property type="entry name" value="Tetrahydrobiopterin biosynthesis enzymes-like"/>
    <property type="match status" value="1"/>
</dbReference>
<comment type="cofactor">
    <cofactor evidence="1">
        <name>Zn(2+)</name>
        <dbReference type="ChEBI" id="CHEBI:29105"/>
    </cofactor>
</comment>
<evidence type="ECO:0000256" key="3">
    <source>
        <dbReference type="ARBA" id="ARBA00008900"/>
    </source>
</evidence>
<evidence type="ECO:0000256" key="8">
    <source>
        <dbReference type="ARBA" id="ARBA00023239"/>
    </source>
</evidence>
<keyword evidence="8" id="KW-0456">Lyase</keyword>
<dbReference type="KEGG" id="ala:BFG52_06125"/>
<proteinExistence type="inferred from homology"/>
<evidence type="ECO:0000256" key="1">
    <source>
        <dbReference type="ARBA" id="ARBA00001947"/>
    </source>
</evidence>
<dbReference type="InterPro" id="IPR038418">
    <property type="entry name" value="6-PTP_synth/QueD_sf"/>
</dbReference>
<gene>
    <name evidence="11" type="ORF">BFG52_06125</name>
</gene>
<dbReference type="EC" id="4.1.2.50" evidence="4"/>
<accession>A0A1B2LYG2</accession>
<dbReference type="AlphaFoldDB" id="A0A1B2LYG2"/>
<comment type="pathway">
    <text evidence="2">Purine metabolism; 7-cyano-7-deazaguanine biosynthesis.</text>
</comment>
<dbReference type="STRING" id="1789224.BFG52_06125"/>
<keyword evidence="7" id="KW-0862">Zinc</keyword>
<dbReference type="PANTHER" id="PTHR12589:SF7">
    <property type="entry name" value="6-PYRUVOYL TETRAHYDROBIOPTERIN SYNTHASE"/>
    <property type="match status" value="1"/>
</dbReference>
<evidence type="ECO:0000313" key="12">
    <source>
        <dbReference type="Proteomes" id="UP000093391"/>
    </source>
</evidence>
<evidence type="ECO:0000313" key="11">
    <source>
        <dbReference type="EMBL" id="AOA57966.1"/>
    </source>
</evidence>
<name>A0A1B2LYG2_9GAMM</name>
<dbReference type="RefSeq" id="WP_067553627.1">
    <property type="nucleotide sequence ID" value="NZ_CP016895.1"/>
</dbReference>
<dbReference type="Pfam" id="PF01242">
    <property type="entry name" value="PTPS"/>
    <property type="match status" value="1"/>
</dbReference>
<organism evidence="11 12">
    <name type="scientific">Acinetobacter larvae</name>
    <dbReference type="NCBI Taxonomy" id="1789224"/>
    <lineage>
        <taxon>Bacteria</taxon>
        <taxon>Pseudomonadati</taxon>
        <taxon>Pseudomonadota</taxon>
        <taxon>Gammaproteobacteria</taxon>
        <taxon>Moraxellales</taxon>
        <taxon>Moraxellaceae</taxon>
        <taxon>Acinetobacter</taxon>
    </lineage>
</organism>
<reference evidence="11 12" key="1">
    <citation type="submission" date="2016-08" db="EMBL/GenBank/DDBJ databases">
        <authorList>
            <person name="Seilhamer J.J."/>
        </authorList>
    </citation>
    <scope>NUCLEOTIDE SEQUENCE [LARGE SCALE GENOMIC DNA]</scope>
    <source>
        <strain evidence="11 12">BRTC-1</strain>
    </source>
</reference>
<evidence type="ECO:0000256" key="4">
    <source>
        <dbReference type="ARBA" id="ARBA00012982"/>
    </source>
</evidence>
<dbReference type="EMBL" id="CP016895">
    <property type="protein sequence ID" value="AOA57966.1"/>
    <property type="molecule type" value="Genomic_DNA"/>
</dbReference>